<sequence length="279" mass="32802">MTLENLNLKYGNILNMLMMHELEMYILRMENQDLTEPKEPCEEVKDGEIDALLEENQDLTEPKESCEEVKDGEIDALLKENQDLTEPKEPCEEVKDGEIDALLEENQDLTEPKEPCEEVKDGGIDALLEENPDLTEPKEPCDEVKDGEIDALLEENQDLKEQKEPCDEVKDYMEIEQNVLRDDFENLTLRYGNLLKMQMKHKAEMDILRKENQDLRELKEPLVDHKDVEIVTFLRINRKLLVEKEEKDLEIARLREENRTLKLRFGVEEKEEEEGEEEE</sequence>
<feature type="coiled-coil region" evidence="1">
    <location>
        <begin position="198"/>
        <end position="271"/>
    </location>
</feature>
<keyword evidence="3" id="KW-1185">Reference proteome</keyword>
<gene>
    <name evidence="2" type="ORF">CesoFtcFv8_017726</name>
</gene>
<comment type="caution">
    <text evidence="2">The sequence shown here is derived from an EMBL/GenBank/DDBJ whole genome shotgun (WGS) entry which is preliminary data.</text>
</comment>
<evidence type="ECO:0000256" key="1">
    <source>
        <dbReference type="SAM" id="Coils"/>
    </source>
</evidence>
<dbReference type="EMBL" id="JAULUE010002059">
    <property type="protein sequence ID" value="KAK5886721.1"/>
    <property type="molecule type" value="Genomic_DNA"/>
</dbReference>
<evidence type="ECO:0000313" key="2">
    <source>
        <dbReference type="EMBL" id="KAK5886721.1"/>
    </source>
</evidence>
<dbReference type="AlphaFoldDB" id="A0AAN8BK20"/>
<organism evidence="2 3">
    <name type="scientific">Champsocephalus esox</name>
    <name type="common">pike icefish</name>
    <dbReference type="NCBI Taxonomy" id="159716"/>
    <lineage>
        <taxon>Eukaryota</taxon>
        <taxon>Metazoa</taxon>
        <taxon>Chordata</taxon>
        <taxon>Craniata</taxon>
        <taxon>Vertebrata</taxon>
        <taxon>Euteleostomi</taxon>
        <taxon>Actinopterygii</taxon>
        <taxon>Neopterygii</taxon>
        <taxon>Teleostei</taxon>
        <taxon>Neoteleostei</taxon>
        <taxon>Acanthomorphata</taxon>
        <taxon>Eupercaria</taxon>
        <taxon>Perciformes</taxon>
        <taxon>Notothenioidei</taxon>
        <taxon>Channichthyidae</taxon>
        <taxon>Champsocephalus</taxon>
    </lineage>
</organism>
<reference evidence="2 3" key="1">
    <citation type="journal article" date="2023" name="Mol. Biol. Evol.">
        <title>Genomics of Secondarily Temperate Adaptation in the Only Non-Antarctic Icefish.</title>
        <authorList>
            <person name="Rivera-Colon A.G."/>
            <person name="Rayamajhi N."/>
            <person name="Minhas B.F."/>
            <person name="Madrigal G."/>
            <person name="Bilyk K.T."/>
            <person name="Yoon V."/>
            <person name="Hune M."/>
            <person name="Gregory S."/>
            <person name="Cheng C.H.C."/>
            <person name="Catchen J.M."/>
        </authorList>
    </citation>
    <scope>NUCLEOTIDE SEQUENCE [LARGE SCALE GENOMIC DNA]</scope>
    <source>
        <strain evidence="2">JC2023a</strain>
    </source>
</reference>
<keyword evidence="1" id="KW-0175">Coiled coil</keyword>
<dbReference type="Proteomes" id="UP001335648">
    <property type="component" value="Unassembled WGS sequence"/>
</dbReference>
<protein>
    <submittedName>
        <fullName evidence="2">Uncharacterized protein</fullName>
    </submittedName>
</protein>
<evidence type="ECO:0000313" key="3">
    <source>
        <dbReference type="Proteomes" id="UP001335648"/>
    </source>
</evidence>
<name>A0AAN8BK20_9TELE</name>
<proteinExistence type="predicted"/>
<accession>A0AAN8BK20</accession>